<feature type="region of interest" description="Disordered" evidence="1">
    <location>
        <begin position="67"/>
        <end position="97"/>
    </location>
</feature>
<name>A0A833SAH1_PHYIN</name>
<keyword evidence="2" id="KW-0732">Signal</keyword>
<keyword evidence="4" id="KW-1185">Reference proteome</keyword>
<feature type="compositionally biased region" description="Polar residues" evidence="1">
    <location>
        <begin position="77"/>
        <end position="90"/>
    </location>
</feature>
<feature type="chain" id="PRO_5032435426" evidence="2">
    <location>
        <begin position="18"/>
        <end position="141"/>
    </location>
</feature>
<evidence type="ECO:0000313" key="3">
    <source>
        <dbReference type="EMBL" id="KAF4038176.1"/>
    </source>
</evidence>
<comment type="caution">
    <text evidence="3">The sequence shown here is derived from an EMBL/GenBank/DDBJ whole genome shotgun (WGS) entry which is preliminary data.</text>
</comment>
<reference evidence="3" key="1">
    <citation type="submission" date="2020-04" db="EMBL/GenBank/DDBJ databases">
        <title>Hybrid Assembly of Korean Phytophthora infestans isolates.</title>
        <authorList>
            <person name="Prokchorchik M."/>
            <person name="Lee Y."/>
            <person name="Seo J."/>
            <person name="Cho J.-H."/>
            <person name="Park Y.-E."/>
            <person name="Jang D.-C."/>
            <person name="Im J.-S."/>
            <person name="Choi J.-G."/>
            <person name="Park H.-J."/>
            <person name="Lee G.-B."/>
            <person name="Lee Y.-G."/>
            <person name="Hong S.-Y."/>
            <person name="Cho K."/>
            <person name="Sohn K.H."/>
        </authorList>
    </citation>
    <scope>NUCLEOTIDE SEQUENCE</scope>
    <source>
        <strain evidence="3">KR_1_A1</strain>
    </source>
</reference>
<feature type="signal peptide" evidence="2">
    <location>
        <begin position="1"/>
        <end position="17"/>
    </location>
</feature>
<sequence length="141" mass="15193">MKLPLVLVAALASVAIAARPEGQSHLDLSLLFSNDEEGSCHGFTTKETCMKNHCAWCVCAAVPSSCYSPEEADQLPPLSSNATKGSSFSPGTLRRSRRRLWSLTASSKPGRVFTARATTPHPERAPSRYLRGECALCGRSQ</sequence>
<accession>A0A833SAH1</accession>
<dbReference type="Proteomes" id="UP000602510">
    <property type="component" value="Unassembled WGS sequence"/>
</dbReference>
<evidence type="ECO:0000313" key="4">
    <source>
        <dbReference type="Proteomes" id="UP000602510"/>
    </source>
</evidence>
<proteinExistence type="predicted"/>
<dbReference type="AlphaFoldDB" id="A0A833SAH1"/>
<dbReference type="EMBL" id="WSZM01000211">
    <property type="protein sequence ID" value="KAF4038176.1"/>
    <property type="molecule type" value="Genomic_DNA"/>
</dbReference>
<evidence type="ECO:0000256" key="2">
    <source>
        <dbReference type="SAM" id="SignalP"/>
    </source>
</evidence>
<gene>
    <name evidence="3" type="ORF">GN244_ATG09696</name>
</gene>
<protein>
    <submittedName>
        <fullName evidence="3">Uncharacterized protein</fullName>
    </submittedName>
</protein>
<organism evidence="3 4">
    <name type="scientific">Phytophthora infestans</name>
    <name type="common">Potato late blight agent</name>
    <name type="synonym">Botrytis infestans</name>
    <dbReference type="NCBI Taxonomy" id="4787"/>
    <lineage>
        <taxon>Eukaryota</taxon>
        <taxon>Sar</taxon>
        <taxon>Stramenopiles</taxon>
        <taxon>Oomycota</taxon>
        <taxon>Peronosporomycetes</taxon>
        <taxon>Peronosporales</taxon>
        <taxon>Peronosporaceae</taxon>
        <taxon>Phytophthora</taxon>
    </lineage>
</organism>
<evidence type="ECO:0000256" key="1">
    <source>
        <dbReference type="SAM" id="MobiDB-lite"/>
    </source>
</evidence>